<dbReference type="InterPro" id="IPR021688">
    <property type="entry name" value="DUF3270"/>
</dbReference>
<evidence type="ECO:0000313" key="5">
    <source>
        <dbReference type="EMBL" id="RSI10924.1"/>
    </source>
</evidence>
<dbReference type="AlphaFoldDB" id="A0A0B7GR55"/>
<dbReference type="OMA" id="NIATFCI"/>
<evidence type="ECO:0000313" key="10">
    <source>
        <dbReference type="Proteomes" id="UP000269317"/>
    </source>
</evidence>
<dbReference type="RefSeq" id="WP_002894977.1">
    <property type="nucleotide sequence ID" value="NZ_CBCSBD010000001.1"/>
</dbReference>
<keyword evidence="1" id="KW-1133">Transmembrane helix</keyword>
<dbReference type="Proteomes" id="UP000280549">
    <property type="component" value="Unassembled WGS sequence"/>
</dbReference>
<name>A0A0B7GR55_STRSA</name>
<feature type="transmembrane region" description="Helical" evidence="1">
    <location>
        <begin position="71"/>
        <end position="92"/>
    </location>
</feature>
<proteinExistence type="predicted"/>
<reference evidence="4 13" key="5">
    <citation type="submission" date="2020-05" db="EMBL/GenBank/DDBJ databases">
        <title>FDA dAtabase for Regulatory Grade micrObial Sequences (FDA-ARGOS): Supporting development and validation of Infectious Disease Dx tests.</title>
        <authorList>
            <person name="Bojja K."/>
            <person name="Kessler A."/>
            <person name="Tallon L."/>
            <person name="Sadzewicz L."/>
            <person name="Zhao X."/>
            <person name="Vavikolanu K."/>
            <person name="Mehta A."/>
            <person name="Aluvathingal J."/>
            <person name="Nadendla S."/>
            <person name="Myers T."/>
            <person name="Yan Y."/>
            <person name="Sichtig H."/>
        </authorList>
    </citation>
    <scope>NUCLEOTIDE SEQUENCE [LARGE SCALE GENOMIC DNA]</scope>
    <source>
        <strain evidence="4 13">FDAARGOS_770</strain>
    </source>
</reference>
<dbReference type="Proteomes" id="UP000509459">
    <property type="component" value="Chromosome"/>
</dbReference>
<evidence type="ECO:0000313" key="6">
    <source>
        <dbReference type="EMBL" id="RSI26966.1"/>
    </source>
</evidence>
<keyword evidence="1" id="KW-0472">Membrane</keyword>
<accession>A0A0B7GR55</accession>
<evidence type="ECO:0000313" key="11">
    <source>
        <dbReference type="Proteomes" id="UP000280549"/>
    </source>
</evidence>
<dbReference type="EMBL" id="RJML01000003">
    <property type="protein sequence ID" value="RSI10924.1"/>
    <property type="molecule type" value="Genomic_DNA"/>
</dbReference>
<dbReference type="Pfam" id="PF11674">
    <property type="entry name" value="DUF3270"/>
    <property type="match status" value="1"/>
</dbReference>
<dbReference type="Proteomes" id="UP000269317">
    <property type="component" value="Unassembled WGS sequence"/>
</dbReference>
<evidence type="ECO:0000313" key="3">
    <source>
        <dbReference type="EMBL" id="KAA0119227.1"/>
    </source>
</evidence>
<keyword evidence="1" id="KW-0812">Transmembrane</keyword>
<dbReference type="Proteomes" id="UP000324105">
    <property type="component" value="Unassembled WGS sequence"/>
</dbReference>
<dbReference type="GeneID" id="48425916"/>
<organism evidence="2 8">
    <name type="scientific">Streptococcus sanguinis</name>
    <dbReference type="NCBI Taxonomy" id="1305"/>
    <lineage>
        <taxon>Bacteria</taxon>
        <taxon>Bacillati</taxon>
        <taxon>Bacillota</taxon>
        <taxon>Bacilli</taxon>
        <taxon>Lactobacillales</taxon>
        <taxon>Streptococcaceae</taxon>
        <taxon>Streptococcus</taxon>
    </lineage>
</organism>
<evidence type="ECO:0000256" key="1">
    <source>
        <dbReference type="SAM" id="Phobius"/>
    </source>
</evidence>
<evidence type="ECO:0000313" key="13">
    <source>
        <dbReference type="Proteomes" id="UP000509459"/>
    </source>
</evidence>
<reference evidence="2 8" key="1">
    <citation type="submission" date="2015-01" db="EMBL/GenBank/DDBJ databases">
        <authorList>
            <person name="Pelicic Vladimir"/>
        </authorList>
    </citation>
    <scope>NUCLEOTIDE SEQUENCE [LARGE SCALE GENOMIC DNA]</scope>
    <source>
        <strain evidence="2 8">2908</strain>
    </source>
</reference>
<evidence type="ECO:0000313" key="12">
    <source>
        <dbReference type="Proteomes" id="UP000324105"/>
    </source>
</evidence>
<sequence>MHVRKYQQYDDPTDYYYQEIESEQTPLYQEYLPEAETSPRLSELFFFLNIAVFCVLTVLFSFVFLSLKMNTFMSFTLAIASSLISIQSYRLFAKKRQTSK</sequence>
<reference evidence="7 9" key="2">
    <citation type="submission" date="2018-06" db="EMBL/GenBank/DDBJ databases">
        <authorList>
            <consortium name="Pathogen Informatics"/>
            <person name="Doyle S."/>
        </authorList>
    </citation>
    <scope>NUCLEOTIDE SEQUENCE [LARGE SCALE GENOMIC DNA]</scope>
    <source>
        <strain evidence="7 9">NCTC11086</strain>
    </source>
</reference>
<dbReference type="EMBL" id="VIBR01000001">
    <property type="protein sequence ID" value="KAA0119227.1"/>
    <property type="molecule type" value="Genomic_DNA"/>
</dbReference>
<gene>
    <name evidence="6" type="ORF">D8881_00840</name>
    <name evidence="5" type="ORF">D8887_04160</name>
    <name evidence="3" type="ORF">FKX92_01415</name>
    <name evidence="4" type="ORF">FOC72_02965</name>
    <name evidence="7" type="ORF">NCTC11086_00843</name>
    <name evidence="2" type="ORF">SSV_1409</name>
</gene>
<dbReference type="EMBL" id="LS483364">
    <property type="protein sequence ID" value="SQF70974.1"/>
    <property type="molecule type" value="Genomic_DNA"/>
</dbReference>
<dbReference type="EMBL" id="RJMR01000001">
    <property type="protein sequence ID" value="RSI26966.1"/>
    <property type="molecule type" value="Genomic_DNA"/>
</dbReference>
<feature type="transmembrane region" description="Helical" evidence="1">
    <location>
        <begin position="44"/>
        <end position="65"/>
    </location>
</feature>
<protein>
    <submittedName>
        <fullName evidence="4">DUF3270 domain-containing protein</fullName>
    </submittedName>
    <submittedName>
        <fullName evidence="3">DUF3270 family protein</fullName>
    </submittedName>
    <submittedName>
        <fullName evidence="7">Membrane protein</fullName>
    </submittedName>
</protein>
<dbReference type="EMBL" id="CDMW01000001">
    <property type="protein sequence ID" value="CEL90703.1"/>
    <property type="molecule type" value="Genomic_DNA"/>
</dbReference>
<evidence type="ECO:0000313" key="7">
    <source>
        <dbReference type="EMBL" id="SQF70974.1"/>
    </source>
</evidence>
<evidence type="ECO:0000313" key="8">
    <source>
        <dbReference type="Proteomes" id="UP000183504"/>
    </source>
</evidence>
<dbReference type="Proteomes" id="UP000248534">
    <property type="component" value="Chromosome 1"/>
</dbReference>
<evidence type="ECO:0000313" key="2">
    <source>
        <dbReference type="EMBL" id="CEL90703.1"/>
    </source>
</evidence>
<dbReference type="Proteomes" id="UP000183504">
    <property type="component" value="Unassembled WGS sequence"/>
</dbReference>
<dbReference type="EMBL" id="CP054570">
    <property type="protein sequence ID" value="QKQ43530.1"/>
    <property type="molecule type" value="Genomic_DNA"/>
</dbReference>
<reference evidence="3 12" key="4">
    <citation type="submission" date="2019-06" db="EMBL/GenBank/DDBJ databases">
        <title>Genome sequence and analysis of a MDR-Streptococcus sanguis isolated from throat swab of children with scarlet fever from Hangzhou,China.</title>
        <authorList>
            <person name="Huang Y."/>
            <person name="Xie L."/>
            <person name="Liu W."/>
        </authorList>
    </citation>
    <scope>NUCLEOTIDE SEQUENCE [LARGE SCALE GENOMIC DNA]</scope>
    <source>
        <strain evidence="3 12">S28</strain>
    </source>
</reference>
<evidence type="ECO:0000313" key="4">
    <source>
        <dbReference type="EMBL" id="QKQ43530.1"/>
    </source>
</evidence>
<reference evidence="10 11" key="3">
    <citation type="submission" date="2018-11" db="EMBL/GenBank/DDBJ databases">
        <title>Species Designations Belie Phenotypic and Genotypic Heterogeneity in Oral Streptococci.</title>
        <authorList>
            <person name="Velsko I."/>
        </authorList>
    </citation>
    <scope>NUCLEOTIDE SEQUENCE [LARGE SCALE GENOMIC DNA]</scope>
    <source>
        <strain evidence="6 11">BCC20</strain>
        <strain evidence="5 10">KLC03</strain>
    </source>
</reference>
<evidence type="ECO:0000313" key="9">
    <source>
        <dbReference type="Proteomes" id="UP000248534"/>
    </source>
</evidence>